<name>A0AC61S126_9FIRM</name>
<evidence type="ECO:0000313" key="1">
    <source>
        <dbReference type="EMBL" id="TGY98117.1"/>
    </source>
</evidence>
<gene>
    <name evidence="1" type="ORF">E5329_01550</name>
</gene>
<proteinExistence type="predicted"/>
<dbReference type="Proteomes" id="UP000304953">
    <property type="component" value="Unassembled WGS sequence"/>
</dbReference>
<keyword evidence="2" id="KW-1185">Reference proteome</keyword>
<reference evidence="1" key="1">
    <citation type="submission" date="2019-04" db="EMBL/GenBank/DDBJ databases">
        <title>Microbes associate with the intestines of laboratory mice.</title>
        <authorList>
            <person name="Navarre W."/>
            <person name="Wong E."/>
            <person name="Huang K."/>
            <person name="Tropini C."/>
            <person name="Ng K."/>
            <person name="Yu B."/>
        </authorList>
    </citation>
    <scope>NUCLEOTIDE SEQUENCE</scope>
    <source>
        <strain evidence="1">NM01_1-7b</strain>
    </source>
</reference>
<evidence type="ECO:0000313" key="2">
    <source>
        <dbReference type="Proteomes" id="UP000304953"/>
    </source>
</evidence>
<sequence>MIYDNKRVKIGERTILLRSAREEDAEALLSYMKIIYGETPYLIREPGEVTLTLEQEKNFIREREESARDLLLLAFENGAHIGNCSVSGLGNFSRYAHRCDVAIALYQKYCGSGIGRKMMEEALFAARNMGYEQAELEVAASNLRAIRLYESLGFQKYGTFPNNMKYKDGAYEDADWMMKKLVQ</sequence>
<comment type="caution">
    <text evidence="1">The sequence shown here is derived from an EMBL/GenBank/DDBJ whole genome shotgun (WGS) entry which is preliminary data.</text>
</comment>
<accession>A0AC61S126</accession>
<organism evidence="1 2">
    <name type="scientific">Petralouisia muris</name>
    <dbReference type="NCBI Taxonomy" id="3032872"/>
    <lineage>
        <taxon>Bacteria</taxon>
        <taxon>Bacillati</taxon>
        <taxon>Bacillota</taxon>
        <taxon>Clostridia</taxon>
        <taxon>Lachnospirales</taxon>
        <taxon>Lachnospiraceae</taxon>
        <taxon>Petralouisia</taxon>
    </lineage>
</organism>
<protein>
    <submittedName>
        <fullName evidence="1">GNAT family N-acetyltransferase</fullName>
    </submittedName>
</protein>
<dbReference type="EMBL" id="SRYA01000002">
    <property type="protein sequence ID" value="TGY98117.1"/>
    <property type="molecule type" value="Genomic_DNA"/>
</dbReference>